<dbReference type="InterPro" id="IPR002060">
    <property type="entry name" value="Squ/phyt_synthse"/>
</dbReference>
<organism evidence="2">
    <name type="scientific">hydrothermal vent metagenome</name>
    <dbReference type="NCBI Taxonomy" id="652676"/>
    <lineage>
        <taxon>unclassified sequences</taxon>
        <taxon>metagenomes</taxon>
        <taxon>ecological metagenomes</taxon>
    </lineage>
</organism>
<evidence type="ECO:0000313" key="2">
    <source>
        <dbReference type="EMBL" id="VAV91634.1"/>
    </source>
</evidence>
<dbReference type="PANTHER" id="PTHR31480">
    <property type="entry name" value="BIFUNCTIONAL LYCOPENE CYCLASE/PHYTOENE SYNTHASE"/>
    <property type="match status" value="1"/>
</dbReference>
<keyword evidence="2" id="KW-0808">Transferase</keyword>
<dbReference type="SFLD" id="SFLDS00005">
    <property type="entry name" value="Isoprenoid_Synthase_Type_I"/>
    <property type="match status" value="1"/>
</dbReference>
<evidence type="ECO:0000256" key="1">
    <source>
        <dbReference type="SAM" id="MobiDB-lite"/>
    </source>
</evidence>
<accession>A0A3B0RE67</accession>
<reference evidence="2" key="1">
    <citation type="submission" date="2018-06" db="EMBL/GenBank/DDBJ databases">
        <authorList>
            <person name="Zhirakovskaya E."/>
        </authorList>
    </citation>
    <scope>NUCLEOTIDE SEQUENCE</scope>
</reference>
<dbReference type="AlphaFoldDB" id="A0A3B0RE67"/>
<protein>
    <submittedName>
        <fullName evidence="2">Squalene synthase</fullName>
        <ecNumber evidence="2">2.5.1.21</ecNumber>
    </submittedName>
</protein>
<gene>
    <name evidence="2" type="ORF">MNBD_ALPHA08-1190</name>
</gene>
<dbReference type="NCBIfam" id="TIGR03464">
    <property type="entry name" value="HpnC"/>
    <property type="match status" value="1"/>
</dbReference>
<dbReference type="GO" id="GO:0051996">
    <property type="term" value="F:squalene synthase [NAD(P)H] activity"/>
    <property type="evidence" value="ECO:0007669"/>
    <property type="project" value="UniProtKB-EC"/>
</dbReference>
<dbReference type="GO" id="GO:0004311">
    <property type="term" value="F:geranylgeranyl diphosphate synthase activity"/>
    <property type="evidence" value="ECO:0007669"/>
    <property type="project" value="InterPro"/>
</dbReference>
<dbReference type="EMBL" id="UOEC01000092">
    <property type="protein sequence ID" value="VAV91634.1"/>
    <property type="molecule type" value="Genomic_DNA"/>
</dbReference>
<dbReference type="EC" id="2.5.1.21" evidence="2"/>
<name>A0A3B0RE67_9ZZZZ</name>
<proteinExistence type="predicted"/>
<dbReference type="SFLD" id="SFLDG01018">
    <property type="entry name" value="Squalene/Phytoene_Synthase_Lik"/>
    <property type="match status" value="1"/>
</dbReference>
<feature type="region of interest" description="Disordered" evidence="1">
    <location>
        <begin position="1"/>
        <end position="20"/>
    </location>
</feature>
<sequence>MTQTIEIETPQDKGPGKGAGDENFPVGSFLIAKELRPHVAAYYNFARAIDDIADDPEAPAKQKIAGLKAMDKALVKGADADNPELAKAHVLRATMLERDINFAHGSNLVVAFIQDCKKNRYNTWAELMGYCTNSASPVGRFLLELHGEDPAHFRQSDALCNALQVINHLQDCKKDFIDLDRSYLPGIWLRAAGEKPEAVTADAANPALRSVIDKCLAATRDLLEEAKFLPGLLYSRRLAMESAVIIDIAYKLVEELENRDPVAERVELRKTQYLASTAKGTWTGFWQRP</sequence>
<dbReference type="Pfam" id="PF00494">
    <property type="entry name" value="SQS_PSY"/>
    <property type="match status" value="1"/>
</dbReference>
<dbReference type="InterPro" id="IPR017827">
    <property type="entry name" value="HSQ_synthase_HpnC"/>
</dbReference>
<dbReference type="Gene3D" id="1.10.600.10">
    <property type="entry name" value="Farnesyl Diphosphate Synthase"/>
    <property type="match status" value="1"/>
</dbReference>
<dbReference type="SUPFAM" id="SSF48576">
    <property type="entry name" value="Terpenoid synthases"/>
    <property type="match status" value="1"/>
</dbReference>
<dbReference type="InterPro" id="IPR008949">
    <property type="entry name" value="Isoprenoid_synthase_dom_sf"/>
</dbReference>